<dbReference type="GO" id="GO:0008168">
    <property type="term" value="F:methyltransferase activity"/>
    <property type="evidence" value="ECO:0007669"/>
    <property type="project" value="UniProtKB-KW"/>
</dbReference>
<feature type="region of interest" description="Disordered" evidence="1">
    <location>
        <begin position="1"/>
        <end position="21"/>
    </location>
</feature>
<dbReference type="Pfam" id="PF13578">
    <property type="entry name" value="Methyltransf_24"/>
    <property type="match status" value="1"/>
</dbReference>
<dbReference type="EMBL" id="QXFL01000002">
    <property type="protein sequence ID" value="RIV87592.1"/>
    <property type="molecule type" value="Genomic_DNA"/>
</dbReference>
<dbReference type="RefSeq" id="WP_119585168.1">
    <property type="nucleotide sequence ID" value="NZ_CAWODQ010000012.1"/>
</dbReference>
<dbReference type="InterPro" id="IPR029063">
    <property type="entry name" value="SAM-dependent_MTases_sf"/>
</dbReference>
<dbReference type="Gene3D" id="3.40.50.150">
    <property type="entry name" value="Vaccinia Virus protein VP39"/>
    <property type="match status" value="1"/>
</dbReference>
<dbReference type="SUPFAM" id="SSF53335">
    <property type="entry name" value="S-adenosyl-L-methionine-dependent methyltransferases"/>
    <property type="match status" value="1"/>
</dbReference>
<sequence length="430" mass="46321">MTSRNTTPLFSLASDEDEAPASSTPASDVAYRLAFGAIGWPWLLFSLWGGRKAEKRRLLERVGLREDALPNLGSWKADTGFLHRIVDAVEELRPANVVELGAGATSLICAKAMERNGGGTLHSYDQHPGFVEATREWLGEEGAEARMAHAPLTASVPGWPGRWYDLSNLPESIDLLIIDGPPWSVHPFVRGAADCLFDRLSSGAIVLLDDGARPGERIVARRWRERWPQITFERVSGSTKGTLVGRKRRSGEVIAFPQKPAPPRAGDWRRAAMLAMAFAGGWVVHAAADPSEPASASSFIEEADASYDASQARLRMASQIESQNLDRGEIAAATGIDLPALPAGWTVRDVQVYPSDLGPAVAMVMQTPQGESVSLFATRAETPAEKLPLVESREGRSLAYWESGPFAYALTGEVASARILSLASGLAPAD</sequence>
<proteinExistence type="predicted"/>
<dbReference type="AlphaFoldDB" id="A0A418NTW7"/>
<keyword evidence="2" id="KW-0808">Transferase</keyword>
<reference evidence="2 3" key="1">
    <citation type="submission" date="2018-08" db="EMBL/GenBank/DDBJ databases">
        <title>Erythrobacter zhengii sp.nov., a bacterium isolated from deep-sea sediment.</title>
        <authorList>
            <person name="Fang C."/>
            <person name="Wu Y.-H."/>
            <person name="Sun C."/>
            <person name="Wang H."/>
            <person name="Cheng H."/>
            <person name="Meng F.-X."/>
            <person name="Wang C.-S."/>
            <person name="Xu X.-W."/>
        </authorList>
    </citation>
    <scope>NUCLEOTIDE SEQUENCE [LARGE SCALE GENOMIC DNA]</scope>
    <source>
        <strain evidence="2 3">V18</strain>
    </source>
</reference>
<dbReference type="Proteomes" id="UP000286576">
    <property type="component" value="Unassembled WGS sequence"/>
</dbReference>
<evidence type="ECO:0000313" key="2">
    <source>
        <dbReference type="EMBL" id="RIV87592.1"/>
    </source>
</evidence>
<comment type="caution">
    <text evidence="2">The sequence shown here is derived from an EMBL/GenBank/DDBJ whole genome shotgun (WGS) entry which is preliminary data.</text>
</comment>
<keyword evidence="2" id="KW-0489">Methyltransferase</keyword>
<gene>
    <name evidence="2" type="ORF">D2V07_04415</name>
</gene>
<name>A0A418NTW7_9SPHN</name>
<accession>A0A418NTW7</accession>
<protein>
    <submittedName>
        <fullName evidence="2">Class I SAM-dependent methyltransferase</fullName>
    </submittedName>
</protein>
<evidence type="ECO:0000256" key="1">
    <source>
        <dbReference type="SAM" id="MobiDB-lite"/>
    </source>
</evidence>
<evidence type="ECO:0000313" key="3">
    <source>
        <dbReference type="Proteomes" id="UP000286576"/>
    </source>
</evidence>
<keyword evidence="3" id="KW-1185">Reference proteome</keyword>
<dbReference type="OrthoDB" id="823440at2"/>
<dbReference type="GO" id="GO:0032259">
    <property type="term" value="P:methylation"/>
    <property type="evidence" value="ECO:0007669"/>
    <property type="project" value="UniProtKB-KW"/>
</dbReference>
<organism evidence="2 3">
    <name type="scientific">Aurantiacibacter zhengii</name>
    <dbReference type="NCBI Taxonomy" id="2307003"/>
    <lineage>
        <taxon>Bacteria</taxon>
        <taxon>Pseudomonadati</taxon>
        <taxon>Pseudomonadota</taxon>
        <taxon>Alphaproteobacteria</taxon>
        <taxon>Sphingomonadales</taxon>
        <taxon>Erythrobacteraceae</taxon>
        <taxon>Aurantiacibacter</taxon>
    </lineage>
</organism>